<evidence type="ECO:0000256" key="11">
    <source>
        <dbReference type="ARBA" id="ARBA00023316"/>
    </source>
</evidence>
<evidence type="ECO:0000256" key="9">
    <source>
        <dbReference type="ARBA" id="ARBA00022960"/>
    </source>
</evidence>
<comment type="pathway">
    <text evidence="12">Glycan biosynthesis.</text>
</comment>
<keyword evidence="10 13" id="KW-0573">Peptidoglycan synthesis</keyword>
<dbReference type="CDD" id="cd16913">
    <property type="entry name" value="YkuD_like"/>
    <property type="match status" value="1"/>
</dbReference>
<comment type="similarity">
    <text evidence="3">Belongs to the YkuD family.</text>
</comment>
<evidence type="ECO:0000256" key="1">
    <source>
        <dbReference type="ARBA" id="ARBA00004418"/>
    </source>
</evidence>
<dbReference type="EMBL" id="LR134204">
    <property type="protein sequence ID" value="VEB85511.1"/>
    <property type="molecule type" value="Genomic_DNA"/>
</dbReference>
<name>A0A447UH78_CITKO</name>
<evidence type="ECO:0000259" key="15">
    <source>
        <dbReference type="PROSITE" id="PS52029"/>
    </source>
</evidence>
<dbReference type="PANTHER" id="PTHR30582:SF24">
    <property type="entry name" value="L,D-TRANSPEPTIDASE ERFK_SRFK-RELATED"/>
    <property type="match status" value="1"/>
</dbReference>
<keyword evidence="11 13" id="KW-0961">Cell wall biogenesis/degradation</keyword>
<keyword evidence="9 13" id="KW-0133">Cell shape</keyword>
<dbReference type="GO" id="GO:0005576">
    <property type="term" value="C:extracellular region"/>
    <property type="evidence" value="ECO:0007669"/>
    <property type="project" value="TreeGrafter"/>
</dbReference>
<evidence type="ECO:0000256" key="14">
    <source>
        <dbReference type="SAM" id="SignalP"/>
    </source>
</evidence>
<gene>
    <name evidence="16" type="primary">erfK</name>
    <name evidence="16" type="ORF">NCTC11075_00805</name>
</gene>
<keyword evidence="4" id="KW-0328">Glycosyltransferase</keyword>
<accession>A0A447UH78</accession>
<protein>
    <submittedName>
        <fullName evidence="16">Peptidoglycan-binding protein</fullName>
        <ecNumber evidence="16">2.-.-.-</ecNumber>
    </submittedName>
</protein>
<evidence type="ECO:0000313" key="16">
    <source>
        <dbReference type="EMBL" id="VEB85511.1"/>
    </source>
</evidence>
<dbReference type="InterPro" id="IPR041597">
    <property type="entry name" value="Ldt_C"/>
</dbReference>
<evidence type="ECO:0000313" key="17">
    <source>
        <dbReference type="Proteomes" id="UP000270272"/>
    </source>
</evidence>
<dbReference type="UniPathway" id="UPA00219"/>
<evidence type="ECO:0000256" key="6">
    <source>
        <dbReference type="ARBA" id="ARBA00022729"/>
    </source>
</evidence>
<keyword evidence="8" id="KW-0378">Hydrolase</keyword>
<dbReference type="EC" id="2.-.-.-" evidence="16"/>
<dbReference type="Gene3D" id="2.40.440.10">
    <property type="entry name" value="L,D-transpeptidase catalytic domain-like"/>
    <property type="match status" value="1"/>
</dbReference>
<keyword evidence="7" id="KW-0574">Periplasm</keyword>
<sequence length="347" mass="38128">MMPRVKLFCSFILLFASQSALAVSYPLPPEGSRLVGNPLTITVPDNNTQPLEAFAAQYGQGLSNMLEANPDVDVFLPKSGSTLVVPQQLILPDTVREGIVVNVAEMRLYYYPKGGDTVDVLPIGIGEAGRETPRNWVTAVERKQEAPSWTPTANTRREYAKRGENLPAFVPAGPDNPMGLYAIYIGKLYAIHGTNANFGIGLRVSQGCIRLRNDDIKYLFDNVPVGTRVQIIDQPLKTTVEADGSRWIEVHEPLSRNRTEFESDKKVPLPITPVMRTFMKGDGVDIHRVNEALERRSGMPTNISAGSDGVLTFLRAISRKAFTAPLLSFFLLSSIRLADNSGASRGR</sequence>
<dbReference type="PANTHER" id="PTHR30582">
    <property type="entry name" value="L,D-TRANSPEPTIDASE"/>
    <property type="match status" value="1"/>
</dbReference>
<feature type="signal peptide" evidence="14">
    <location>
        <begin position="1"/>
        <end position="22"/>
    </location>
</feature>
<organism evidence="16 17">
    <name type="scientific">Citrobacter koseri</name>
    <name type="common">Citrobacter diversus</name>
    <dbReference type="NCBI Taxonomy" id="545"/>
    <lineage>
        <taxon>Bacteria</taxon>
        <taxon>Pseudomonadati</taxon>
        <taxon>Pseudomonadota</taxon>
        <taxon>Gammaproteobacteria</taxon>
        <taxon>Enterobacterales</taxon>
        <taxon>Enterobacteriaceae</taxon>
        <taxon>Citrobacter</taxon>
    </lineage>
</organism>
<proteinExistence type="inferred from homology"/>
<dbReference type="FunFam" id="2.40.440.10:FF:000001">
    <property type="entry name" value="L,D-transpeptidase YbiS"/>
    <property type="match status" value="1"/>
</dbReference>
<dbReference type="GO" id="GO:0071555">
    <property type="term" value="P:cell wall organization"/>
    <property type="evidence" value="ECO:0007669"/>
    <property type="project" value="UniProtKB-UniRule"/>
</dbReference>
<evidence type="ECO:0000256" key="10">
    <source>
        <dbReference type="ARBA" id="ARBA00022984"/>
    </source>
</evidence>
<dbReference type="GO" id="GO:0018104">
    <property type="term" value="P:peptidoglycan-protein cross-linking"/>
    <property type="evidence" value="ECO:0007669"/>
    <property type="project" value="TreeGrafter"/>
</dbReference>
<dbReference type="GO" id="GO:0042597">
    <property type="term" value="C:periplasmic space"/>
    <property type="evidence" value="ECO:0007669"/>
    <property type="project" value="UniProtKB-SubCell"/>
</dbReference>
<dbReference type="InterPro" id="IPR038063">
    <property type="entry name" value="Transpep_catalytic_dom"/>
</dbReference>
<feature type="active site" description="Proton donor/acceptor" evidence="13">
    <location>
        <position position="192"/>
    </location>
</feature>
<feature type="domain" description="L,D-TPase catalytic" evidence="15">
    <location>
        <begin position="97"/>
        <end position="232"/>
    </location>
</feature>
<comment type="subcellular location">
    <subcellularLocation>
        <location evidence="1">Periplasm</location>
    </subcellularLocation>
</comment>
<evidence type="ECO:0000256" key="5">
    <source>
        <dbReference type="ARBA" id="ARBA00022679"/>
    </source>
</evidence>
<dbReference type="SUPFAM" id="SSF141523">
    <property type="entry name" value="L,D-transpeptidase catalytic domain-like"/>
    <property type="match status" value="1"/>
</dbReference>
<dbReference type="InterPro" id="IPR050979">
    <property type="entry name" value="LD-transpeptidase"/>
</dbReference>
<dbReference type="Pfam" id="PF17969">
    <property type="entry name" value="Ldt_C"/>
    <property type="match status" value="1"/>
</dbReference>
<dbReference type="Pfam" id="PF03734">
    <property type="entry name" value="YkuD"/>
    <property type="match status" value="1"/>
</dbReference>
<dbReference type="Proteomes" id="UP000270272">
    <property type="component" value="Chromosome"/>
</dbReference>
<evidence type="ECO:0000256" key="4">
    <source>
        <dbReference type="ARBA" id="ARBA00022676"/>
    </source>
</evidence>
<dbReference type="InterPro" id="IPR005490">
    <property type="entry name" value="LD_TPept_cat_dom"/>
</dbReference>
<keyword evidence="6 14" id="KW-0732">Signal</keyword>
<feature type="active site" description="Nucleophile" evidence="13">
    <location>
        <position position="208"/>
    </location>
</feature>
<reference evidence="16 17" key="1">
    <citation type="submission" date="2018-12" db="EMBL/GenBank/DDBJ databases">
        <authorList>
            <consortium name="Pathogen Informatics"/>
        </authorList>
    </citation>
    <scope>NUCLEOTIDE SEQUENCE [LARGE SCALE GENOMIC DNA]</scope>
    <source>
        <strain evidence="16 17">NCTC11075</strain>
    </source>
</reference>
<dbReference type="GO" id="GO:0008360">
    <property type="term" value="P:regulation of cell shape"/>
    <property type="evidence" value="ECO:0007669"/>
    <property type="project" value="UniProtKB-UniRule"/>
</dbReference>
<feature type="chain" id="PRO_5019353844" evidence="14">
    <location>
        <begin position="23"/>
        <end position="347"/>
    </location>
</feature>
<evidence type="ECO:0000256" key="12">
    <source>
        <dbReference type="ARBA" id="ARBA00060592"/>
    </source>
</evidence>
<dbReference type="NCBIfam" id="NF007563">
    <property type="entry name" value="PRK10190.1"/>
    <property type="match status" value="1"/>
</dbReference>
<evidence type="ECO:0000256" key="8">
    <source>
        <dbReference type="ARBA" id="ARBA00022801"/>
    </source>
</evidence>
<evidence type="ECO:0000256" key="3">
    <source>
        <dbReference type="ARBA" id="ARBA00005992"/>
    </source>
</evidence>
<dbReference type="GO" id="GO:0071972">
    <property type="term" value="F:peptidoglycan L,D-transpeptidase activity"/>
    <property type="evidence" value="ECO:0007669"/>
    <property type="project" value="UniProtKB-ARBA"/>
</dbReference>
<dbReference type="AlphaFoldDB" id="A0A447UH78"/>
<dbReference type="PROSITE" id="PS52029">
    <property type="entry name" value="LD_TPASE"/>
    <property type="match status" value="1"/>
</dbReference>
<evidence type="ECO:0000256" key="13">
    <source>
        <dbReference type="PROSITE-ProRule" id="PRU01373"/>
    </source>
</evidence>
<evidence type="ECO:0000256" key="2">
    <source>
        <dbReference type="ARBA" id="ARBA00004752"/>
    </source>
</evidence>
<keyword evidence="5 16" id="KW-0808">Transferase</keyword>
<comment type="pathway">
    <text evidence="2 13">Cell wall biogenesis; peptidoglycan biosynthesis.</text>
</comment>
<evidence type="ECO:0000256" key="7">
    <source>
        <dbReference type="ARBA" id="ARBA00022764"/>
    </source>
</evidence>
<dbReference type="GO" id="GO:0016757">
    <property type="term" value="F:glycosyltransferase activity"/>
    <property type="evidence" value="ECO:0007669"/>
    <property type="project" value="UniProtKB-KW"/>
</dbReference>